<evidence type="ECO:0000313" key="2">
    <source>
        <dbReference type="EMBL" id="BDP44522.1"/>
    </source>
</evidence>
<reference evidence="2" key="1">
    <citation type="submission" date="2022-07" db="EMBL/GenBank/DDBJ databases">
        <title>Complete Genome Sequence of the Radioresistant Bacterium Deinococcus aetherius ST0316, Isolated from the Air Dust collected in Lower Stratosphere above Japan.</title>
        <authorList>
            <person name="Satoh K."/>
            <person name="Hagiwara K."/>
            <person name="Katsumata K."/>
            <person name="Kubo A."/>
            <person name="Yokobori S."/>
            <person name="Yamagishi A."/>
            <person name="Oono Y."/>
            <person name="Narumi I."/>
        </authorList>
    </citation>
    <scope>NUCLEOTIDE SEQUENCE</scope>
    <source>
        <strain evidence="2">ST0316</strain>
        <plasmid evidence="2">pDAETH-3</plasmid>
    </source>
</reference>
<name>A0ABM8AL24_9DEIO</name>
<protein>
    <submittedName>
        <fullName evidence="2">Uncharacterized protein</fullName>
    </submittedName>
</protein>
<keyword evidence="2" id="KW-0614">Plasmid</keyword>
<proteinExistence type="predicted"/>
<feature type="region of interest" description="Disordered" evidence="1">
    <location>
        <begin position="1"/>
        <end position="22"/>
    </location>
</feature>
<organism evidence="2 3">
    <name type="scientific">Deinococcus aetherius</name>
    <dbReference type="NCBI Taxonomy" id="200252"/>
    <lineage>
        <taxon>Bacteria</taxon>
        <taxon>Thermotogati</taxon>
        <taxon>Deinococcota</taxon>
        <taxon>Deinococci</taxon>
        <taxon>Deinococcales</taxon>
        <taxon>Deinococcaceae</taxon>
        <taxon>Deinococcus</taxon>
    </lineage>
</organism>
<evidence type="ECO:0000313" key="3">
    <source>
        <dbReference type="Proteomes" id="UP001064971"/>
    </source>
</evidence>
<dbReference type="EMBL" id="AP026563">
    <property type="protein sequence ID" value="BDP44522.1"/>
    <property type="molecule type" value="Genomic_DNA"/>
</dbReference>
<geneLocation type="plasmid" evidence="2 3">
    <name>pDAETH-3</name>
</geneLocation>
<accession>A0ABM8AL24</accession>
<evidence type="ECO:0000256" key="1">
    <source>
        <dbReference type="SAM" id="MobiDB-lite"/>
    </source>
</evidence>
<gene>
    <name evidence="2" type="ORF">DAETH_44910</name>
</gene>
<sequence>MSTPSKSASAPKAKPTWSPEQVAGWVRGQPLLPAHVGRFAPGKDASSHQRLCQIFLQLRHDPTPLLLSPREIPLLP</sequence>
<dbReference type="Proteomes" id="UP001064971">
    <property type="component" value="Plasmid pDAETH-3"/>
</dbReference>
<keyword evidence="3" id="KW-1185">Reference proteome</keyword>
<feature type="compositionally biased region" description="Low complexity" evidence="1">
    <location>
        <begin position="1"/>
        <end position="15"/>
    </location>
</feature>